<evidence type="ECO:0000313" key="1">
    <source>
        <dbReference type="EMBL" id="KAJ8118464.1"/>
    </source>
</evidence>
<reference evidence="1" key="1">
    <citation type="submission" date="2022-11" db="EMBL/GenBank/DDBJ databases">
        <title>Genome Sequence of Boeremia exigua.</title>
        <authorList>
            <person name="Buettner E."/>
        </authorList>
    </citation>
    <scope>NUCLEOTIDE SEQUENCE</scope>
    <source>
        <strain evidence="1">CU02</strain>
    </source>
</reference>
<organism evidence="1 2">
    <name type="scientific">Boeremia exigua</name>
    <dbReference type="NCBI Taxonomy" id="749465"/>
    <lineage>
        <taxon>Eukaryota</taxon>
        <taxon>Fungi</taxon>
        <taxon>Dikarya</taxon>
        <taxon>Ascomycota</taxon>
        <taxon>Pezizomycotina</taxon>
        <taxon>Dothideomycetes</taxon>
        <taxon>Pleosporomycetidae</taxon>
        <taxon>Pleosporales</taxon>
        <taxon>Pleosporineae</taxon>
        <taxon>Didymellaceae</taxon>
        <taxon>Boeremia</taxon>
    </lineage>
</organism>
<gene>
    <name evidence="1" type="ORF">OPT61_g557</name>
</gene>
<protein>
    <submittedName>
        <fullName evidence="1">Uncharacterized protein</fullName>
    </submittedName>
</protein>
<dbReference type="Proteomes" id="UP001153331">
    <property type="component" value="Unassembled WGS sequence"/>
</dbReference>
<dbReference type="EMBL" id="JAPHNI010000018">
    <property type="protein sequence ID" value="KAJ8118464.1"/>
    <property type="molecule type" value="Genomic_DNA"/>
</dbReference>
<name>A0ACC2ITT6_9PLEO</name>
<proteinExistence type="predicted"/>
<keyword evidence="2" id="KW-1185">Reference proteome</keyword>
<accession>A0ACC2ITT6</accession>
<comment type="caution">
    <text evidence="1">The sequence shown here is derived from an EMBL/GenBank/DDBJ whole genome shotgun (WGS) entry which is preliminary data.</text>
</comment>
<evidence type="ECO:0000313" key="2">
    <source>
        <dbReference type="Proteomes" id="UP001153331"/>
    </source>
</evidence>
<sequence>MRSFAVAALLGFAAAQCSALNATLSTTRLSSASSTSPTTSSTSATLSGLKSVITVATDGSGDYTAINAAIKAAQDSSIATVSILPGTYSESITVQGQATVTIAGPTPTNVEDWSENKVTIAATDTPFKVGTDKAKGVTVRNINIVNSAAVPSSANAVVLSLRGSNIAFYGCSITSPGGTAISASYGTTFFANSYIEGSNYIFYNYPTIYLYNSTIVPLSSNALIVYSKGGQPTGGNFANSTVIFDSSSIQQKPGYINNNVFLAAPNAAGAVAIYRNTAMGSLIAPAGVHSTAASISSFYGEFATTGAGSYSKNAAARASYDVLLSADQVSEFTIDKVFGNAFYPYASSSLTWIDQDVVASIKASNDGQPASDSSSASTVSSTVSLSASSSASSAAPPSISASSGTLSNATATASITSSAPSVASTCLITAASPTIVVSKTPGLCEFANVTSAISALPNDGNPYTVEIGAGLYVEQLTITRKGKVTLRGFTYFTNDYTQNKVRIEFSRGELTSAGKNEQTPVIFSKPSGDSGMALYNIDFINTYPQTGNTAALAADFYGANIAAYGCSFVGFQDTLLANKGTQVFSNCYVEGSVDFIWGFSTAYFHQCMIVSNTPGAYVAAHSRATSDAPGGYVFDSSVITYSATYGNNFGMSYLGRPYSQFSVAIYMNSYIDKHISAAGWAVWQTNNPQTSGVTFGEYNNTGPGSWKETTERASFATKLTASQATKYELAAWIGGTAWLDMDAYNAIPSYSLTGPTATSPAPSSSPSLSANGTVAGPTTTATVNAHPDSGTVPPKSAVIVSKDGSNNAAYTNITAALASLPQDMTNQTIFIYPGTYNEQIPSVNRPGAVRIIGYTTGNPGQAYKDNQVTISFARGLSVSPLPVGHSNAETAVFATASSRISMYNVNMINTDNLDGSEPSYVTLAGSIYGNDIAFYACSFDGWQDTLLNGATAGYQYYESCYIGGAIDFIWGYSKAYFKGCTIGAKRKSSAITAHSRKSSTEIGGYIFDQCLFTVAPNAVEDLTNKVYLGRPYSSYALVVVKNSYIDATIIPAAWKIWSATDPRTDHITFAEFNNSGPSNWEQNAAARESFGYATLLTSDTYSLSSVMDSTEWIDMTYFNSIVTPRPSIPVVIPPGPINVNGTSVFNGTTPPTDALIVSKTPIDGVVTYETIQSALNAAPTTSKTNATIFIYPGVYDEQLIIAKSGHTIFRGYSDATDDYSKNQVTIQFSRGISTQGTGGSNTDGATVYVKGNYFHGFNINFRNNNGTQQDIASLGFAVQSSKFAALYGCQIYGNQDTLSVSGNLFTFKTYIEGNVDFIYGSGSAYFLDSTIASNEDGISITAHKRTTNTTAAGFVFDQSRIVPAPGSGSFSSVSLGRPWNSFSRVTYVACYFDAMISPAGWSQWSKSSPQTDGVTYGEYHNTGPGSGICKRASFSQQLSDTDVTQFQLATFFPSTSFIDFRYVDTQPFTVGMGSPQVCNTASSSLVSSSTVSSSASISTISLTLSSSLPVFTAYTTTTFIAKLTTSVVFTASEMTSTAVVKSTETLSISAIDVFKTSTLKVTATTSIVYPDITSTSTSVVTENIGLTVTPEPVTKTSLVKDTVTESGVTTKGATTSTVKGTATVTVLYTSSPKPTTVTISEGSLVFIKSSKTQKAASTTIKTTVTIEPSITKTTTVQPKNSVTVSSTSIHTTTKKSTTTLSCILTGRAQNLIRRGAVIPRAAASTTTLIISTTVSSYVATITVTQPGSTALVTVSSIATKTTSLKASTSTITVSSVVKTLTIARSGSTYYTTILSTEKVGKTTTLKTSTSTLYSTDLVTKTVLSTITAPAVTISSLKTASKTSTILAAQETVYVTKSSDVTSKTTVTLPFSTITKFDTVTLGGGAKTETVTAAPKTKTVVVNSNATVVSWATKTANAAAACTAS</sequence>